<gene>
    <name evidence="10" type="ORF">J2Z79_003564</name>
</gene>
<dbReference type="EMBL" id="JAGGLG010000049">
    <property type="protein sequence ID" value="MBP2020110.1"/>
    <property type="molecule type" value="Genomic_DNA"/>
</dbReference>
<evidence type="ECO:0000256" key="2">
    <source>
        <dbReference type="ARBA" id="ARBA00020570"/>
    </source>
</evidence>
<evidence type="ECO:0000313" key="10">
    <source>
        <dbReference type="EMBL" id="MBP2020110.1"/>
    </source>
</evidence>
<dbReference type="PRINTS" id="PR00421">
    <property type="entry name" value="THIOREDOXIN"/>
</dbReference>
<keyword evidence="3" id="KW-0813">Transport</keyword>
<dbReference type="PROSITE" id="PS00194">
    <property type="entry name" value="THIOREDOXIN_1"/>
    <property type="match status" value="1"/>
</dbReference>
<keyword evidence="11" id="KW-1185">Reference proteome</keyword>
<accession>A0ABS4JX52</accession>
<dbReference type="InterPro" id="IPR017937">
    <property type="entry name" value="Thioredoxin_CS"/>
</dbReference>
<evidence type="ECO:0000259" key="9">
    <source>
        <dbReference type="PROSITE" id="PS51352"/>
    </source>
</evidence>
<evidence type="ECO:0000256" key="8">
    <source>
        <dbReference type="PIRNR" id="PIRNR000077"/>
    </source>
</evidence>
<evidence type="ECO:0000256" key="7">
    <source>
        <dbReference type="NCBIfam" id="TIGR01068"/>
    </source>
</evidence>
<evidence type="ECO:0000256" key="5">
    <source>
        <dbReference type="ARBA" id="ARBA00023157"/>
    </source>
</evidence>
<keyword evidence="6" id="KW-0676">Redox-active center</keyword>
<dbReference type="Proteomes" id="UP001519289">
    <property type="component" value="Unassembled WGS sequence"/>
</dbReference>
<dbReference type="NCBIfam" id="TIGR01068">
    <property type="entry name" value="thioredoxin"/>
    <property type="match status" value="1"/>
</dbReference>
<dbReference type="Pfam" id="PF00085">
    <property type="entry name" value="Thioredoxin"/>
    <property type="match status" value="1"/>
</dbReference>
<evidence type="ECO:0000256" key="6">
    <source>
        <dbReference type="ARBA" id="ARBA00023284"/>
    </source>
</evidence>
<proteinExistence type="inferred from homology"/>
<dbReference type="SUPFAM" id="SSF52833">
    <property type="entry name" value="Thioredoxin-like"/>
    <property type="match status" value="1"/>
</dbReference>
<dbReference type="RefSeq" id="WP_245302969.1">
    <property type="nucleotide sequence ID" value="NZ_JAGGLG010000049.1"/>
</dbReference>
<keyword evidence="4" id="KW-0249">Electron transport</keyword>
<dbReference type="InterPro" id="IPR036249">
    <property type="entry name" value="Thioredoxin-like_sf"/>
</dbReference>
<evidence type="ECO:0000313" key="11">
    <source>
        <dbReference type="Proteomes" id="UP001519289"/>
    </source>
</evidence>
<dbReference type="Gene3D" id="3.40.30.10">
    <property type="entry name" value="Glutaredoxin"/>
    <property type="match status" value="1"/>
</dbReference>
<evidence type="ECO:0000256" key="1">
    <source>
        <dbReference type="ARBA" id="ARBA00008987"/>
    </source>
</evidence>
<evidence type="ECO:0000256" key="4">
    <source>
        <dbReference type="ARBA" id="ARBA00022982"/>
    </source>
</evidence>
<dbReference type="PANTHER" id="PTHR45663">
    <property type="entry name" value="GEO12009P1"/>
    <property type="match status" value="1"/>
</dbReference>
<keyword evidence="5" id="KW-1015">Disulfide bond</keyword>
<dbReference type="PROSITE" id="PS51352">
    <property type="entry name" value="THIOREDOXIN_2"/>
    <property type="match status" value="1"/>
</dbReference>
<protein>
    <recommendedName>
        <fullName evidence="2 7">Thioredoxin</fullName>
    </recommendedName>
</protein>
<dbReference type="InterPro" id="IPR005746">
    <property type="entry name" value="Thioredoxin"/>
</dbReference>
<name>A0ABS4JX52_9FIRM</name>
<comment type="caution">
    <text evidence="10">The sequence shown here is derived from an EMBL/GenBank/DDBJ whole genome shotgun (WGS) entry which is preliminary data.</text>
</comment>
<comment type="similarity">
    <text evidence="1 8">Belongs to the thioredoxin family.</text>
</comment>
<reference evidence="10 11" key="1">
    <citation type="submission" date="2021-03" db="EMBL/GenBank/DDBJ databases">
        <title>Genomic Encyclopedia of Type Strains, Phase IV (KMG-IV): sequencing the most valuable type-strain genomes for metagenomic binning, comparative biology and taxonomic classification.</title>
        <authorList>
            <person name="Goeker M."/>
        </authorList>
    </citation>
    <scope>NUCLEOTIDE SEQUENCE [LARGE SCALE GENOMIC DNA]</scope>
    <source>
        <strain evidence="10 11">DSM 27138</strain>
    </source>
</reference>
<feature type="domain" description="Thioredoxin" evidence="9">
    <location>
        <begin position="1"/>
        <end position="109"/>
    </location>
</feature>
<sequence>MEQYTVAITDATFEEEVLQSDLPVLVDFWAPWCPSCQALNPVLEDYARDNGHRVKVAKLNVDEGQEWARRLGVTSIPTMVLFHRGEKVDQILGFESKPETYRILDSALQQVQSA</sequence>
<evidence type="ECO:0000256" key="3">
    <source>
        <dbReference type="ARBA" id="ARBA00022448"/>
    </source>
</evidence>
<dbReference type="InterPro" id="IPR013766">
    <property type="entry name" value="Thioredoxin_domain"/>
</dbReference>
<dbReference type="CDD" id="cd02947">
    <property type="entry name" value="TRX_family"/>
    <property type="match status" value="1"/>
</dbReference>
<dbReference type="PANTHER" id="PTHR45663:SF11">
    <property type="entry name" value="GEO12009P1"/>
    <property type="match status" value="1"/>
</dbReference>
<dbReference type="PIRSF" id="PIRSF000077">
    <property type="entry name" value="Thioredoxin"/>
    <property type="match status" value="1"/>
</dbReference>
<organism evidence="10 11">
    <name type="scientific">Symbiobacterium terraclitae</name>
    <dbReference type="NCBI Taxonomy" id="557451"/>
    <lineage>
        <taxon>Bacteria</taxon>
        <taxon>Bacillati</taxon>
        <taxon>Bacillota</taxon>
        <taxon>Clostridia</taxon>
        <taxon>Eubacteriales</taxon>
        <taxon>Symbiobacteriaceae</taxon>
        <taxon>Symbiobacterium</taxon>
    </lineage>
</organism>